<dbReference type="EMBL" id="JAAGAX010000015">
    <property type="protein sequence ID" value="KAF2291444.1"/>
    <property type="molecule type" value="Genomic_DNA"/>
</dbReference>
<organism evidence="3 4">
    <name type="scientific">Hevea brasiliensis</name>
    <name type="common">Para rubber tree</name>
    <name type="synonym">Siphonia brasiliensis</name>
    <dbReference type="NCBI Taxonomy" id="3981"/>
    <lineage>
        <taxon>Eukaryota</taxon>
        <taxon>Viridiplantae</taxon>
        <taxon>Streptophyta</taxon>
        <taxon>Embryophyta</taxon>
        <taxon>Tracheophyta</taxon>
        <taxon>Spermatophyta</taxon>
        <taxon>Magnoliopsida</taxon>
        <taxon>eudicotyledons</taxon>
        <taxon>Gunneridae</taxon>
        <taxon>Pentapetalae</taxon>
        <taxon>rosids</taxon>
        <taxon>fabids</taxon>
        <taxon>Malpighiales</taxon>
        <taxon>Euphorbiaceae</taxon>
        <taxon>Crotonoideae</taxon>
        <taxon>Micrandreae</taxon>
        <taxon>Hevea</taxon>
    </lineage>
</organism>
<keyword evidence="4" id="KW-1185">Reference proteome</keyword>
<evidence type="ECO:0000256" key="1">
    <source>
        <dbReference type="SAM" id="MobiDB-lite"/>
    </source>
</evidence>
<accession>A0A6A6KSD6</accession>
<evidence type="ECO:0000259" key="2">
    <source>
        <dbReference type="Pfam" id="PF04059"/>
    </source>
</evidence>
<dbReference type="GO" id="GO:0003676">
    <property type="term" value="F:nucleic acid binding"/>
    <property type="evidence" value="ECO:0007669"/>
    <property type="project" value="InterPro"/>
</dbReference>
<gene>
    <name evidence="3" type="ORF">GH714_024234</name>
</gene>
<feature type="domain" description="Mei2-like C-terminal RNA recognition motif" evidence="2">
    <location>
        <begin position="151"/>
        <end position="236"/>
    </location>
</feature>
<dbReference type="Gene3D" id="3.30.70.330">
    <property type="match status" value="1"/>
</dbReference>
<name>A0A6A6KSD6_HEVBR</name>
<comment type="caution">
    <text evidence="3">The sequence shown here is derived from an EMBL/GenBank/DDBJ whole genome shotgun (WGS) entry which is preliminary data.</text>
</comment>
<feature type="region of interest" description="Disordered" evidence="1">
    <location>
        <begin position="115"/>
        <end position="136"/>
    </location>
</feature>
<protein>
    <recommendedName>
        <fullName evidence="2">Mei2-like C-terminal RNA recognition motif domain-containing protein</fullName>
    </recommendedName>
</protein>
<dbReference type="AlphaFoldDB" id="A0A6A6KSD6"/>
<sequence>MVYYNSNKQPFVANTMPFYAGHVDRSVSNTNAQPVAANPSSYYSIIEHQKGFADAIMEETVKGMRDFGFFGCGEKRAENRYSPRHLASRMSSKKRDSRDFCAERLWVPKKPSLDNKSGGAGIGSKLDEKVDGGDGVLSSSLSDNEIELDGKTSLMIRNIPNQLGRHDLLRILDKHCLEENRKAKLQSDPLKSEYDFLYLPMDFRNRANYGYAFVNFTSVVAASRFCKSFHKYKWEGKEALKNQFKNSIFHCHTNGYLPVVLSPPRDGLVRSKPILVGRRGVGALPPIRADGQPKEALNK</sequence>
<proteinExistence type="predicted"/>
<dbReference type="InterPro" id="IPR007201">
    <property type="entry name" value="Mei2-like_Rrm_C"/>
</dbReference>
<dbReference type="Proteomes" id="UP000467840">
    <property type="component" value="Chromosome 2"/>
</dbReference>
<evidence type="ECO:0000313" key="3">
    <source>
        <dbReference type="EMBL" id="KAF2291444.1"/>
    </source>
</evidence>
<dbReference type="InterPro" id="IPR012677">
    <property type="entry name" value="Nucleotide-bd_a/b_plait_sf"/>
</dbReference>
<reference evidence="3 4" key="1">
    <citation type="journal article" date="2020" name="Mol. Plant">
        <title>The Chromosome-Based Rubber Tree Genome Provides New Insights into Spurge Genome Evolution and Rubber Biosynthesis.</title>
        <authorList>
            <person name="Liu J."/>
            <person name="Shi C."/>
            <person name="Shi C.C."/>
            <person name="Li W."/>
            <person name="Zhang Q.J."/>
            <person name="Zhang Y."/>
            <person name="Li K."/>
            <person name="Lu H.F."/>
            <person name="Shi C."/>
            <person name="Zhu S.T."/>
            <person name="Xiao Z.Y."/>
            <person name="Nan H."/>
            <person name="Yue Y."/>
            <person name="Zhu X.G."/>
            <person name="Wu Y."/>
            <person name="Hong X.N."/>
            <person name="Fan G.Y."/>
            <person name="Tong Y."/>
            <person name="Zhang D."/>
            <person name="Mao C.L."/>
            <person name="Liu Y.L."/>
            <person name="Hao S.J."/>
            <person name="Liu W.Q."/>
            <person name="Lv M.Q."/>
            <person name="Zhang H.B."/>
            <person name="Liu Y."/>
            <person name="Hu-Tang G.R."/>
            <person name="Wang J.P."/>
            <person name="Wang J.H."/>
            <person name="Sun Y.H."/>
            <person name="Ni S.B."/>
            <person name="Chen W.B."/>
            <person name="Zhang X.C."/>
            <person name="Jiao Y.N."/>
            <person name="Eichler E.E."/>
            <person name="Li G.H."/>
            <person name="Liu X."/>
            <person name="Gao L.Z."/>
        </authorList>
    </citation>
    <scope>NUCLEOTIDE SEQUENCE [LARGE SCALE GENOMIC DNA]</scope>
    <source>
        <strain evidence="4">cv. GT1</strain>
        <tissue evidence="3">Leaf</tissue>
    </source>
</reference>
<dbReference type="InterPro" id="IPR035979">
    <property type="entry name" value="RBD_domain_sf"/>
</dbReference>
<dbReference type="SUPFAM" id="SSF54928">
    <property type="entry name" value="RNA-binding domain, RBD"/>
    <property type="match status" value="1"/>
</dbReference>
<dbReference type="Pfam" id="PF04059">
    <property type="entry name" value="RRM_2"/>
    <property type="match status" value="1"/>
</dbReference>
<evidence type="ECO:0000313" key="4">
    <source>
        <dbReference type="Proteomes" id="UP000467840"/>
    </source>
</evidence>